<comment type="subcellular location">
    <subcellularLocation>
        <location evidence="1">Cell membrane</location>
        <topology evidence="1">Multi-pass membrane protein</topology>
    </subcellularLocation>
</comment>
<dbReference type="SUPFAM" id="SSF103473">
    <property type="entry name" value="MFS general substrate transporter"/>
    <property type="match status" value="1"/>
</dbReference>
<accession>A0A242CG74</accession>
<feature type="transmembrane region" description="Helical" evidence="7">
    <location>
        <begin position="357"/>
        <end position="379"/>
    </location>
</feature>
<feature type="transmembrane region" description="Helical" evidence="7">
    <location>
        <begin position="47"/>
        <end position="67"/>
    </location>
</feature>
<keyword evidence="2" id="KW-0813">Transport</keyword>
<keyword evidence="5 7" id="KW-1133">Transmembrane helix</keyword>
<gene>
    <name evidence="10" type="ORF">A5880_001782</name>
    <name evidence="9" type="ORF">A5880_001865</name>
</gene>
<evidence type="ECO:0000256" key="6">
    <source>
        <dbReference type="ARBA" id="ARBA00023136"/>
    </source>
</evidence>
<feature type="transmembrane region" description="Helical" evidence="7">
    <location>
        <begin position="323"/>
        <end position="345"/>
    </location>
</feature>
<dbReference type="PRINTS" id="PR01988">
    <property type="entry name" value="EXPORTERBACE"/>
</dbReference>
<dbReference type="InterPro" id="IPR011701">
    <property type="entry name" value="MFS"/>
</dbReference>
<dbReference type="InterPro" id="IPR020846">
    <property type="entry name" value="MFS_dom"/>
</dbReference>
<keyword evidence="3" id="KW-1003">Cell membrane</keyword>
<keyword evidence="11" id="KW-1185">Reference proteome</keyword>
<keyword evidence="4 7" id="KW-0812">Transmembrane</keyword>
<evidence type="ECO:0000256" key="7">
    <source>
        <dbReference type="SAM" id="Phobius"/>
    </source>
</evidence>
<dbReference type="CDD" id="cd06173">
    <property type="entry name" value="MFS_MefA_like"/>
    <property type="match status" value="1"/>
</dbReference>
<name>A0A242CG74_9ENTE</name>
<evidence type="ECO:0000256" key="5">
    <source>
        <dbReference type="ARBA" id="ARBA00022989"/>
    </source>
</evidence>
<dbReference type="EMBL" id="NGLE01000002">
    <property type="protein sequence ID" value="OTO08782.1"/>
    <property type="molecule type" value="Genomic_DNA"/>
</dbReference>
<feature type="transmembrane region" description="Helical" evidence="7">
    <location>
        <begin position="12"/>
        <end position="35"/>
    </location>
</feature>
<dbReference type="Pfam" id="PF07690">
    <property type="entry name" value="MFS_1"/>
    <property type="match status" value="1"/>
</dbReference>
<evidence type="ECO:0000256" key="3">
    <source>
        <dbReference type="ARBA" id="ARBA00022475"/>
    </source>
</evidence>
<dbReference type="InterPro" id="IPR036259">
    <property type="entry name" value="MFS_trans_sf"/>
</dbReference>
<dbReference type="EMBL" id="NGLE02000001">
    <property type="protein sequence ID" value="MEI5994307.1"/>
    <property type="molecule type" value="Genomic_DNA"/>
</dbReference>
<feature type="transmembrane region" description="Helical" evidence="7">
    <location>
        <begin position="262"/>
        <end position="280"/>
    </location>
</feature>
<evidence type="ECO:0000313" key="9">
    <source>
        <dbReference type="EMBL" id="MEI5994307.1"/>
    </source>
</evidence>
<evidence type="ECO:0000256" key="4">
    <source>
        <dbReference type="ARBA" id="ARBA00022692"/>
    </source>
</evidence>
<feature type="transmembrane region" description="Helical" evidence="7">
    <location>
        <begin position="391"/>
        <end position="412"/>
    </location>
</feature>
<sequence length="418" mass="45645">METTKISMYQTTFNFIKLVTGQTVSVFGTSLLRFALSLHVLDITGRADIYATLFAISSLPILLAPIAGAIADRFNRKTIMVWLDVTNGLFSLLLFIAFFLNQSSLVIITIAMILFGFVGAMDTPVVTAIIPSIALKEKLESANGILQGIQSLSGIVAPILGGLLYSIIGMNNILIITTLAFFLTALLETRILVPENKTEYSGNIFKVLANDLKEGFHYTLTHSFIRKTMLISMGLNFALTPLFIVGVPYILRVTMNLNTSLYGIGVGIIEFATILGALLIGIVSKKLKVSNFYLWILFISILLIPIALSTTPYTLQYGSLPGFLIFVFSGVPLSACLSIVSIFAISKVQKITPIEHLGKVMSIIMATAQCVAPIGQILYGIGFEVFQDTVYIPIIATFIATLMLSLLSKLLYHDEKDI</sequence>
<reference evidence="9 11" key="2">
    <citation type="submission" date="2018-07" db="EMBL/GenBank/DDBJ databases">
        <title>The Genome Sequence of Enterococcus sp. DIV0659b.</title>
        <authorList>
            <consortium name="The Broad Institute Genomics Platform"/>
            <consortium name="The Broad Institute Genomic Center for Infectious Diseases"/>
            <person name="Earl A."/>
            <person name="Manson A."/>
            <person name="Schwartman J."/>
            <person name="Gilmore M."/>
            <person name="Abouelleil A."/>
            <person name="Cao P."/>
            <person name="Chapman S."/>
            <person name="Cusick C."/>
            <person name="Shea T."/>
            <person name="Young S."/>
            <person name="Neafsey D."/>
            <person name="Nusbaum C."/>
            <person name="Birren B."/>
        </authorList>
    </citation>
    <scope>NUCLEOTIDE SEQUENCE [LARGE SCALE GENOMIC DNA]</scope>
    <source>
        <strain evidence="9 11">4G2_DIV0659</strain>
    </source>
</reference>
<evidence type="ECO:0000256" key="1">
    <source>
        <dbReference type="ARBA" id="ARBA00004651"/>
    </source>
</evidence>
<keyword evidence="6 7" id="KW-0472">Membrane</keyword>
<protein>
    <recommendedName>
        <fullName evidence="8">Major facilitator superfamily (MFS) profile domain-containing protein</fullName>
    </recommendedName>
</protein>
<comment type="caution">
    <text evidence="10">The sequence shown here is derived from an EMBL/GenBank/DDBJ whole genome shotgun (WGS) entry which is preliminary data.</text>
</comment>
<feature type="domain" description="Major facilitator superfamily (MFS) profile" evidence="8">
    <location>
        <begin position="14"/>
        <end position="417"/>
    </location>
</feature>
<dbReference type="Gene3D" id="1.20.1250.20">
    <property type="entry name" value="MFS general substrate transporter like domains"/>
    <property type="match status" value="1"/>
</dbReference>
<dbReference type="GO" id="GO:0022857">
    <property type="term" value="F:transmembrane transporter activity"/>
    <property type="evidence" value="ECO:0007669"/>
    <property type="project" value="InterPro"/>
</dbReference>
<evidence type="ECO:0000313" key="11">
    <source>
        <dbReference type="Proteomes" id="UP000195139"/>
    </source>
</evidence>
<evidence type="ECO:0000259" key="8">
    <source>
        <dbReference type="PROSITE" id="PS50850"/>
    </source>
</evidence>
<dbReference type="PROSITE" id="PS50850">
    <property type="entry name" value="MFS"/>
    <property type="match status" value="1"/>
</dbReference>
<dbReference type="OrthoDB" id="212436at2"/>
<feature type="transmembrane region" description="Helical" evidence="7">
    <location>
        <begin position="292"/>
        <end position="311"/>
    </location>
</feature>
<dbReference type="InterPro" id="IPR022324">
    <property type="entry name" value="Bacilysin_exporter_BacE_put"/>
</dbReference>
<dbReference type="PANTHER" id="PTHR43266">
    <property type="entry name" value="MACROLIDE-EFFLUX PROTEIN"/>
    <property type="match status" value="1"/>
</dbReference>
<dbReference type="RefSeq" id="WP_086330696.1">
    <property type="nucleotide sequence ID" value="NZ_NGLE02000001.1"/>
</dbReference>
<dbReference type="STRING" id="1834181.A5880_001782"/>
<dbReference type="Proteomes" id="UP000195139">
    <property type="component" value="Unassembled WGS sequence"/>
</dbReference>
<organism evidence="10">
    <name type="scientific">Candidatus Enterococcus mansonii</name>
    <dbReference type="NCBI Taxonomy" id="1834181"/>
    <lineage>
        <taxon>Bacteria</taxon>
        <taxon>Bacillati</taxon>
        <taxon>Bacillota</taxon>
        <taxon>Bacilli</taxon>
        <taxon>Lactobacillales</taxon>
        <taxon>Enterococcaceae</taxon>
        <taxon>Enterococcus</taxon>
    </lineage>
</organism>
<reference evidence="10" key="1">
    <citation type="submission" date="2017-05" db="EMBL/GenBank/DDBJ databases">
        <title>The Genome Sequence of Enterococcus sp. 4G2_DIV0659.</title>
        <authorList>
            <consortium name="The Broad Institute Genomics Platform"/>
            <consortium name="The Broad Institute Genomic Center for Infectious Diseases"/>
            <person name="Earl A."/>
            <person name="Manson A."/>
            <person name="Schwartman J."/>
            <person name="Gilmore M."/>
            <person name="Abouelleil A."/>
            <person name="Cao P."/>
            <person name="Chapman S."/>
            <person name="Cusick C."/>
            <person name="Shea T."/>
            <person name="Young S."/>
            <person name="Neafsey D."/>
            <person name="Nusbaum C."/>
            <person name="Birren B."/>
        </authorList>
    </citation>
    <scope>NUCLEOTIDE SEQUENCE [LARGE SCALE GENOMIC DNA]</scope>
    <source>
        <strain evidence="10">4G2_DIV0659</strain>
    </source>
</reference>
<dbReference type="GO" id="GO:0005886">
    <property type="term" value="C:plasma membrane"/>
    <property type="evidence" value="ECO:0007669"/>
    <property type="project" value="UniProtKB-SubCell"/>
</dbReference>
<evidence type="ECO:0000256" key="2">
    <source>
        <dbReference type="ARBA" id="ARBA00022448"/>
    </source>
</evidence>
<dbReference type="AlphaFoldDB" id="A0A242CG74"/>
<dbReference type="PANTHER" id="PTHR43266:SF9">
    <property type="entry name" value="PERMEASE, MAJOR FACILITATOR SUPERFAMILY-RELATED"/>
    <property type="match status" value="1"/>
</dbReference>
<proteinExistence type="predicted"/>
<evidence type="ECO:0000313" key="10">
    <source>
        <dbReference type="EMBL" id="OTO08782.1"/>
    </source>
</evidence>
<feature type="transmembrane region" description="Helical" evidence="7">
    <location>
        <begin position="230"/>
        <end position="250"/>
    </location>
</feature>